<gene>
    <name evidence="1" type="ORF">PMAYCL1PPCAC_05019</name>
</gene>
<comment type="caution">
    <text evidence="1">The sequence shown here is derived from an EMBL/GenBank/DDBJ whole genome shotgun (WGS) entry which is preliminary data.</text>
</comment>
<organism evidence="1 2">
    <name type="scientific">Pristionchus mayeri</name>
    <dbReference type="NCBI Taxonomy" id="1317129"/>
    <lineage>
        <taxon>Eukaryota</taxon>
        <taxon>Metazoa</taxon>
        <taxon>Ecdysozoa</taxon>
        <taxon>Nematoda</taxon>
        <taxon>Chromadorea</taxon>
        <taxon>Rhabditida</taxon>
        <taxon>Rhabditina</taxon>
        <taxon>Diplogasteromorpha</taxon>
        <taxon>Diplogasteroidea</taxon>
        <taxon>Neodiplogasteridae</taxon>
        <taxon>Pristionchus</taxon>
    </lineage>
</organism>
<accession>A0AAN4Z7L2</accession>
<feature type="non-terminal residue" evidence="1">
    <location>
        <position position="89"/>
    </location>
</feature>
<dbReference type="EMBL" id="BTRK01000002">
    <property type="protein sequence ID" value="GMR34824.1"/>
    <property type="molecule type" value="Genomic_DNA"/>
</dbReference>
<keyword evidence="2" id="KW-1185">Reference proteome</keyword>
<dbReference type="Proteomes" id="UP001328107">
    <property type="component" value="Unassembled WGS sequence"/>
</dbReference>
<evidence type="ECO:0000313" key="1">
    <source>
        <dbReference type="EMBL" id="GMR34824.1"/>
    </source>
</evidence>
<evidence type="ECO:0000313" key="2">
    <source>
        <dbReference type="Proteomes" id="UP001328107"/>
    </source>
</evidence>
<protein>
    <submittedName>
        <fullName evidence="1">Uncharacterized protein</fullName>
    </submittedName>
</protein>
<proteinExistence type="predicted"/>
<sequence length="89" mass="10043">EITKTRKYGETKDLIHSMMTLILHQMLSQFFKPIKPIFAGATHVGLRLLFLADVTGSIPVSSKCPITVLTRERSIIHNSTDTKSFQLSR</sequence>
<feature type="non-terminal residue" evidence="1">
    <location>
        <position position="1"/>
    </location>
</feature>
<dbReference type="AlphaFoldDB" id="A0AAN4Z7L2"/>
<reference evidence="2" key="1">
    <citation type="submission" date="2022-10" db="EMBL/GenBank/DDBJ databases">
        <title>Genome assembly of Pristionchus species.</title>
        <authorList>
            <person name="Yoshida K."/>
            <person name="Sommer R.J."/>
        </authorList>
    </citation>
    <scope>NUCLEOTIDE SEQUENCE [LARGE SCALE GENOMIC DNA]</scope>
    <source>
        <strain evidence="2">RS5460</strain>
    </source>
</reference>
<name>A0AAN4Z7L2_9BILA</name>